<feature type="compositionally biased region" description="Polar residues" evidence="1">
    <location>
        <begin position="307"/>
        <end position="316"/>
    </location>
</feature>
<dbReference type="InterPro" id="IPR036508">
    <property type="entry name" value="Chitin-bd_dom_sf"/>
</dbReference>
<accession>A0ABQ9JRJ6</accession>
<feature type="compositionally biased region" description="Basic and acidic residues" evidence="1">
    <location>
        <begin position="514"/>
        <end position="526"/>
    </location>
</feature>
<feature type="compositionally biased region" description="Polar residues" evidence="1">
    <location>
        <begin position="1506"/>
        <end position="1525"/>
    </location>
</feature>
<feature type="region of interest" description="Disordered" evidence="1">
    <location>
        <begin position="932"/>
        <end position="1038"/>
    </location>
</feature>
<comment type="caution">
    <text evidence="3">The sequence shown here is derived from an EMBL/GenBank/DDBJ whole genome shotgun (WGS) entry which is preliminary data.</text>
</comment>
<proteinExistence type="predicted"/>
<feature type="compositionally biased region" description="Basic residues" evidence="1">
    <location>
        <begin position="269"/>
        <end position="278"/>
    </location>
</feature>
<feature type="compositionally biased region" description="Polar residues" evidence="1">
    <location>
        <begin position="565"/>
        <end position="582"/>
    </location>
</feature>
<dbReference type="InterPro" id="IPR002509">
    <property type="entry name" value="NODB_dom"/>
</dbReference>
<protein>
    <recommendedName>
        <fullName evidence="2">Chitin-binding type-2 domain-containing protein</fullName>
    </recommendedName>
</protein>
<feature type="region of interest" description="Disordered" evidence="1">
    <location>
        <begin position="1439"/>
        <end position="1474"/>
    </location>
</feature>
<keyword evidence="4" id="KW-1185">Reference proteome</keyword>
<dbReference type="EMBL" id="JAPWTJ010000247">
    <property type="protein sequence ID" value="KAJ8980638.1"/>
    <property type="molecule type" value="Genomic_DNA"/>
</dbReference>
<name>A0ABQ9JRJ6_9CUCU</name>
<feature type="region of interest" description="Disordered" evidence="1">
    <location>
        <begin position="269"/>
        <end position="385"/>
    </location>
</feature>
<evidence type="ECO:0000259" key="2">
    <source>
        <dbReference type="PROSITE" id="PS50940"/>
    </source>
</evidence>
<dbReference type="PANTHER" id="PTHR45985">
    <property type="match status" value="1"/>
</dbReference>
<feature type="domain" description="Chitin-binding type-2" evidence="2">
    <location>
        <begin position="51"/>
        <end position="106"/>
    </location>
</feature>
<feature type="region of interest" description="Disordered" evidence="1">
    <location>
        <begin position="107"/>
        <end position="181"/>
    </location>
</feature>
<dbReference type="PANTHER" id="PTHR45985:SF12">
    <property type="entry name" value="CHITIN DEACETYLASE-LIKE 5, ISOFORM B"/>
    <property type="match status" value="1"/>
</dbReference>
<feature type="region of interest" description="Disordered" evidence="1">
    <location>
        <begin position="1503"/>
        <end position="1533"/>
    </location>
</feature>
<feature type="region of interest" description="Disordered" evidence="1">
    <location>
        <begin position="196"/>
        <end position="219"/>
    </location>
</feature>
<feature type="compositionally biased region" description="Acidic residues" evidence="1">
    <location>
        <begin position="527"/>
        <end position="541"/>
    </location>
</feature>
<feature type="compositionally biased region" description="Polar residues" evidence="1">
    <location>
        <begin position="1315"/>
        <end position="1325"/>
    </location>
</feature>
<dbReference type="SUPFAM" id="SSF57625">
    <property type="entry name" value="Invertebrate chitin-binding proteins"/>
    <property type="match status" value="1"/>
</dbReference>
<feature type="compositionally biased region" description="Polar residues" evidence="1">
    <location>
        <begin position="1143"/>
        <end position="1155"/>
    </location>
</feature>
<evidence type="ECO:0000313" key="3">
    <source>
        <dbReference type="EMBL" id="KAJ8980638.1"/>
    </source>
</evidence>
<feature type="compositionally biased region" description="Polar residues" evidence="1">
    <location>
        <begin position="932"/>
        <end position="967"/>
    </location>
</feature>
<feature type="compositionally biased region" description="Basic and acidic residues" evidence="1">
    <location>
        <begin position="128"/>
        <end position="143"/>
    </location>
</feature>
<dbReference type="Proteomes" id="UP001162164">
    <property type="component" value="Unassembled WGS sequence"/>
</dbReference>
<feature type="compositionally biased region" description="Low complexity" evidence="1">
    <location>
        <begin position="1330"/>
        <end position="1341"/>
    </location>
</feature>
<dbReference type="Pfam" id="PF01522">
    <property type="entry name" value="Polysacc_deac_1"/>
    <property type="match status" value="1"/>
</dbReference>
<feature type="compositionally biased region" description="Low complexity" evidence="1">
    <location>
        <begin position="285"/>
        <end position="306"/>
    </location>
</feature>
<dbReference type="SMART" id="SM00494">
    <property type="entry name" value="ChtBD2"/>
    <property type="match status" value="1"/>
</dbReference>
<dbReference type="InterPro" id="IPR002557">
    <property type="entry name" value="Chitin-bd_dom"/>
</dbReference>
<reference evidence="3" key="1">
    <citation type="journal article" date="2023" name="Insect Mol. Biol.">
        <title>Genome sequencing provides insights into the evolution of gene families encoding plant cell wall-degrading enzymes in longhorned beetles.</title>
        <authorList>
            <person name="Shin N.R."/>
            <person name="Okamura Y."/>
            <person name="Kirsch R."/>
            <person name="Pauchet Y."/>
        </authorList>
    </citation>
    <scope>NUCLEOTIDE SEQUENCE</scope>
    <source>
        <strain evidence="3">MMC_N1</strain>
    </source>
</reference>
<feature type="region of interest" description="Disordered" evidence="1">
    <location>
        <begin position="491"/>
        <end position="582"/>
    </location>
</feature>
<feature type="compositionally biased region" description="Polar residues" evidence="1">
    <location>
        <begin position="1198"/>
        <end position="1227"/>
    </location>
</feature>
<evidence type="ECO:0000313" key="4">
    <source>
        <dbReference type="Proteomes" id="UP001162164"/>
    </source>
</evidence>
<dbReference type="Pfam" id="PF01607">
    <property type="entry name" value="CBM_14"/>
    <property type="match status" value="1"/>
</dbReference>
<dbReference type="PROSITE" id="PS50940">
    <property type="entry name" value="CHIT_BIND_II"/>
    <property type="match status" value="1"/>
</dbReference>
<dbReference type="SUPFAM" id="SSF88713">
    <property type="entry name" value="Glycoside hydrolase/deacetylase"/>
    <property type="match status" value="2"/>
</dbReference>
<feature type="region of interest" description="Disordered" evidence="1">
    <location>
        <begin position="1381"/>
        <end position="1407"/>
    </location>
</feature>
<feature type="region of interest" description="Disordered" evidence="1">
    <location>
        <begin position="1078"/>
        <end position="1267"/>
    </location>
</feature>
<feature type="compositionally biased region" description="Polar residues" evidence="1">
    <location>
        <begin position="982"/>
        <end position="994"/>
    </location>
</feature>
<feature type="compositionally biased region" description="Polar residues" evidence="1">
    <location>
        <begin position="1078"/>
        <end position="1088"/>
    </location>
</feature>
<gene>
    <name evidence="3" type="ORF">NQ317_017934</name>
</gene>
<dbReference type="InterPro" id="IPR052740">
    <property type="entry name" value="CE4"/>
</dbReference>
<feature type="compositionally biased region" description="Polar residues" evidence="1">
    <location>
        <begin position="1114"/>
        <end position="1129"/>
    </location>
</feature>
<feature type="compositionally biased region" description="Pro residues" evidence="1">
    <location>
        <begin position="1456"/>
        <end position="1468"/>
    </location>
</feature>
<dbReference type="InterPro" id="IPR011330">
    <property type="entry name" value="Glyco_hydro/deAcase_b/a-brl"/>
</dbReference>
<feature type="compositionally biased region" description="Low complexity" evidence="1">
    <location>
        <begin position="172"/>
        <end position="181"/>
    </location>
</feature>
<dbReference type="Gene3D" id="3.20.20.370">
    <property type="entry name" value="Glycoside hydrolase/deacetylase"/>
    <property type="match status" value="2"/>
</dbReference>
<feature type="compositionally biased region" description="Low complexity" evidence="1">
    <location>
        <begin position="110"/>
        <end position="127"/>
    </location>
</feature>
<sequence>MFRLNTDEPERHSEVEYHHVASTSFEGSHGITSGQRKISRNLSVGSEVKANFDCPEEFGYYPHPTDCTQYYVCVFGGALLESCTGGLMYSHELQTCDWPRNVGCDGTEVSGTPSSSLSSSSSTTSTGRGRERDRERDRDETRTRYSPPPPPPQPAAVVTSRGQPRQLHHTQQEIIKQQEQQQLYADAEETLPPAEEIESDRQQRVYRGQPSTVGQVQRDRDGLRHSNAIPSYTGRGEKIGVISFGTQNQHYSGVTDDDEILTNDLTLKRRRKRQANKSRQREDPNTWQTRRNTNRNTATRVNTSSRVPQSTQNINRNVDFRPSQPQTKSNDDFQPFVPNYQSQKPPARIPLRNNPPSRQVSQNNQQVTSSSFYPDVNSRRPAPTRQINDVPVAYSQKAPRRQPTVASRNGSRFTQAHQLLHLLLAKMRQIQTKSIPRTKKMKIVLRMKLKLTLMLTMKKESIFRRHLNFFNSENRYANIENPFADPNFDFDKFLDRLRGPTTPQPPTPKTTLQTREEERDEEKGEEKEEEKEDEVGEEEGATDINNNNTEAIKPVSSGLPLGEGSAQSSLNPYSKSSPPSTPLQYQYTTLKANLPSGFGITSSNARPVLNQYYEPSSTTKPTLFLTQQSRPILPAYSNHEARPTLTQYYERTEKPTFTNSDKRTTTLVKYNDKILTKPTHILNEKRLTGNRYYEKSTDAPTKLYAKQDAKPTLGEYYQKATTNPGNPENGYKSSTIQSSSFIIHEPRSKYYQTSTSRPISQTYEKRVQNEYVLRSTAKPSPFETIPSVNRNDSSLPASFGSLGSEHYLNKYYQKRHYKTINLFKPELLQHVQAKDSFVTQKQYSYEPEAAPIMHKYSAQIKSNMDNEKPAGDDEYYYDDADYDYLQNSKNKPHSSIGYNYDDTYELGMPSRNKSNAGEVKYSARYLEKPNSQGIKYTSTTPNAPLSKPSSDNVNTQPLHTIYLASTTPSPPQTARPRKGPTSRPTDNTITSTTVKPPRGKLRLTTQRYDVDTKREQSKLFRSEERSVAPAQPSNPTATATARTLYNSTQYNNNYDPYYALYDDDVELYRDVDYSAHNNYNGNTKTQAPTYRGTPAPAVQSTSTREESPKRGNSVYLQNYNPQDIYQSTGADYADDNRYDTQVDDQTSYRQSSRQPSRGDRNELNDVEEAVTKRTTTTRKPTTTTTRTTTTTTTTQRTIPSKKSTPLPSRTPVTANENQTQAQSNNNTKPEDPGQNLEVSLSPPLIRNNPNISGNRLDALQTPSSTYRPKAPITDVDITLHDSNRDALVQTFSPFSLLKQITTVQPAFHYITKAPKSTDTVSSTVKNRYKNSSSDNSNTRSNQHQTTTTRRAKIIVPTTYSPPKFFLKSILPKSAPQTTPVFNFRLVNRTDSRPRSDQNNSERNESHKILKAVRRLINPVAVNHELSTTKGATYESAEIIASDNSGNNKDKPKLEPDQPPSYKPKPIPKPVTATDASFTTPIPTRASRVNSAIKSLIAIGGTRRPNSKCNENQKCNTDAKQRTNSRGRGATHYANTGAQITNNEVTVNTNRGTPAPRSRPTLKPSTSIVSKASEFVDIYKFPPRRPDALYPQPQPDKTAAKCRKDVCLLPDCNCGGKEIPGDLPVEETPQMVLITFDDAVNDLNKQYYIDLFENGRKNPNGCPITATFYVSHEWTDYSQVQNLYADGHEMASHTVSIGDFPVEQVPQIVLLTFDDSVNDLNKGLYMDLFEKGRVNPNGCPIAATFYVSHEWTDYSQVQNLYSDGHEIASHTVSHSFGEQFSQKKWTREVAGQREILSAYGGVHLEDVRGMRAPFLSVGGNKMFKMLYDSNFTYDSSMPIYENKPPSWPYTLDYKLFHDCMIPPCPTRSYPGVWEVPMVMWQDLNGGRCSMGDACSNPPDADGVFKMLTKNFQRHYTTNRAPFGLFYHAAWFTQPHHKEGFINFIDSILQEKDVWLLTNWQAIQWVRDPTPTSRLNSFQPFQCEYSDRPRRCNNPKVCNLWHKSGVRYMRTCQPCPDIYPWTGNTGIRSSRIDNDIED</sequence>
<dbReference type="Gene3D" id="2.170.140.10">
    <property type="entry name" value="Chitin binding domain"/>
    <property type="match status" value="1"/>
</dbReference>
<feature type="compositionally biased region" description="Basic and acidic residues" evidence="1">
    <location>
        <begin position="1008"/>
        <end position="1026"/>
    </location>
</feature>
<dbReference type="CDD" id="cd10975">
    <property type="entry name" value="CE4_CDA_like_2"/>
    <property type="match status" value="1"/>
</dbReference>
<feature type="region of interest" description="Disordered" evidence="1">
    <location>
        <begin position="1315"/>
        <end position="1350"/>
    </location>
</feature>
<feature type="compositionally biased region" description="Low complexity" evidence="1">
    <location>
        <begin position="354"/>
        <end position="371"/>
    </location>
</feature>
<feature type="compositionally biased region" description="Low complexity" evidence="1">
    <location>
        <begin position="1172"/>
        <end position="1197"/>
    </location>
</feature>
<evidence type="ECO:0000256" key="1">
    <source>
        <dbReference type="SAM" id="MobiDB-lite"/>
    </source>
</evidence>
<feature type="compositionally biased region" description="Basic and acidic residues" evidence="1">
    <location>
        <begin position="1387"/>
        <end position="1407"/>
    </location>
</feature>
<organism evidence="3 4">
    <name type="scientific">Molorchus minor</name>
    <dbReference type="NCBI Taxonomy" id="1323400"/>
    <lineage>
        <taxon>Eukaryota</taxon>
        <taxon>Metazoa</taxon>
        <taxon>Ecdysozoa</taxon>
        <taxon>Arthropoda</taxon>
        <taxon>Hexapoda</taxon>
        <taxon>Insecta</taxon>
        <taxon>Pterygota</taxon>
        <taxon>Neoptera</taxon>
        <taxon>Endopterygota</taxon>
        <taxon>Coleoptera</taxon>
        <taxon>Polyphaga</taxon>
        <taxon>Cucujiformia</taxon>
        <taxon>Chrysomeloidea</taxon>
        <taxon>Cerambycidae</taxon>
        <taxon>Lamiinae</taxon>
        <taxon>Monochamini</taxon>
        <taxon>Molorchus</taxon>
    </lineage>
</organism>